<dbReference type="InterPro" id="IPR003115">
    <property type="entry name" value="ParB_N"/>
</dbReference>
<dbReference type="InterPro" id="IPR036086">
    <property type="entry name" value="ParB/Sulfiredoxin_sf"/>
</dbReference>
<dbReference type="Gene3D" id="3.90.1530.30">
    <property type="match status" value="1"/>
</dbReference>
<accession>A0ABP9F722</accession>
<dbReference type="SUPFAM" id="SSF110849">
    <property type="entry name" value="ParB/Sulfiredoxin"/>
    <property type="match status" value="1"/>
</dbReference>
<organism evidence="2 3">
    <name type="scientific">Actinomycetospora straminea</name>
    <dbReference type="NCBI Taxonomy" id="663607"/>
    <lineage>
        <taxon>Bacteria</taxon>
        <taxon>Bacillati</taxon>
        <taxon>Actinomycetota</taxon>
        <taxon>Actinomycetes</taxon>
        <taxon>Pseudonocardiales</taxon>
        <taxon>Pseudonocardiaceae</taxon>
        <taxon>Actinomycetospora</taxon>
    </lineage>
</organism>
<protein>
    <recommendedName>
        <fullName evidence="1">ParB-like N-terminal domain-containing protein</fullName>
    </recommendedName>
</protein>
<dbReference type="SMART" id="SM00470">
    <property type="entry name" value="ParB"/>
    <property type="match status" value="1"/>
</dbReference>
<proteinExistence type="predicted"/>
<dbReference type="Proteomes" id="UP001500457">
    <property type="component" value="Unassembled WGS sequence"/>
</dbReference>
<dbReference type="PANTHER" id="PTHR33375">
    <property type="entry name" value="CHROMOSOME-PARTITIONING PROTEIN PARB-RELATED"/>
    <property type="match status" value="1"/>
</dbReference>
<name>A0ABP9F722_9PSEU</name>
<dbReference type="RefSeq" id="WP_274235270.1">
    <property type="nucleotide sequence ID" value="NZ_BAABHQ010000028.1"/>
</dbReference>
<keyword evidence="3" id="KW-1185">Reference proteome</keyword>
<comment type="caution">
    <text evidence="2">The sequence shown here is derived from an EMBL/GenBank/DDBJ whole genome shotgun (WGS) entry which is preliminary data.</text>
</comment>
<evidence type="ECO:0000259" key="1">
    <source>
        <dbReference type="SMART" id="SM00470"/>
    </source>
</evidence>
<sequence>MSATPTVERKNVDPKELLLDVNVRQDTQLDPDFVASVRENGVLVPLAAVRTASGDLRVRFGHRRTLAAIKAGHETVPVDVIGNEGDDDATQIERILGQFAENEHRAGLTDSEKIDAVQQLSAFGMKPTQIAKRARIAKEDVKARRHRRAARRYRVHAAKNTFGPAGPLDQTPVTITAVARCLVVDDAG</sequence>
<dbReference type="InterPro" id="IPR050336">
    <property type="entry name" value="Chromosome_partition/occlusion"/>
</dbReference>
<evidence type="ECO:0000313" key="3">
    <source>
        <dbReference type="Proteomes" id="UP001500457"/>
    </source>
</evidence>
<dbReference type="SUPFAM" id="SSF109709">
    <property type="entry name" value="KorB DNA-binding domain-like"/>
    <property type="match status" value="1"/>
</dbReference>
<dbReference type="EMBL" id="BAABHQ010000028">
    <property type="protein sequence ID" value="GAA4895528.1"/>
    <property type="molecule type" value="Genomic_DNA"/>
</dbReference>
<gene>
    <name evidence="2" type="ORF">GCM10023203_57270</name>
</gene>
<dbReference type="Gene3D" id="1.10.10.730">
    <property type="entry name" value="KorB DNA-binding domain"/>
    <property type="match status" value="1"/>
</dbReference>
<dbReference type="PANTHER" id="PTHR33375:SF1">
    <property type="entry name" value="CHROMOSOME-PARTITIONING PROTEIN PARB-RELATED"/>
    <property type="match status" value="1"/>
</dbReference>
<feature type="domain" description="ParB-like N-terminal" evidence="1">
    <location>
        <begin position="10"/>
        <end position="103"/>
    </location>
</feature>
<dbReference type="CDD" id="cd16387">
    <property type="entry name" value="ParB_N_Srx"/>
    <property type="match status" value="1"/>
</dbReference>
<dbReference type="InterPro" id="IPR042075">
    <property type="entry name" value="KorB_DNA-db"/>
</dbReference>
<evidence type="ECO:0000313" key="2">
    <source>
        <dbReference type="EMBL" id="GAA4895528.1"/>
    </source>
</evidence>
<reference evidence="3" key="1">
    <citation type="journal article" date="2019" name="Int. J. Syst. Evol. Microbiol.">
        <title>The Global Catalogue of Microorganisms (GCM) 10K type strain sequencing project: providing services to taxonomists for standard genome sequencing and annotation.</title>
        <authorList>
            <consortium name="The Broad Institute Genomics Platform"/>
            <consortium name="The Broad Institute Genome Sequencing Center for Infectious Disease"/>
            <person name="Wu L."/>
            <person name="Ma J."/>
        </authorList>
    </citation>
    <scope>NUCLEOTIDE SEQUENCE [LARGE SCALE GENOMIC DNA]</scope>
    <source>
        <strain evidence="3">JCM 17983</strain>
    </source>
</reference>